<gene>
    <name evidence="1" type="ORF">LOK49_LG08G00863</name>
</gene>
<evidence type="ECO:0000313" key="2">
    <source>
        <dbReference type="Proteomes" id="UP001060215"/>
    </source>
</evidence>
<name>A0ACC0GNJ1_9ERIC</name>
<reference evidence="1 2" key="1">
    <citation type="journal article" date="2022" name="Plant J.">
        <title>Chromosome-level genome of Camellia lanceoleosa provides a valuable resource for understanding genome evolution and self-incompatibility.</title>
        <authorList>
            <person name="Gong W."/>
            <person name="Xiao S."/>
            <person name="Wang L."/>
            <person name="Liao Z."/>
            <person name="Chang Y."/>
            <person name="Mo W."/>
            <person name="Hu G."/>
            <person name="Li W."/>
            <person name="Zhao G."/>
            <person name="Zhu H."/>
            <person name="Hu X."/>
            <person name="Ji K."/>
            <person name="Xiang X."/>
            <person name="Song Q."/>
            <person name="Yuan D."/>
            <person name="Jin S."/>
            <person name="Zhang L."/>
        </authorList>
    </citation>
    <scope>NUCLEOTIDE SEQUENCE [LARGE SCALE GENOMIC DNA]</scope>
    <source>
        <strain evidence="1">SQ_2022a</strain>
    </source>
</reference>
<protein>
    <submittedName>
        <fullName evidence="1">Galacturonosyltransferase 9</fullName>
    </submittedName>
</protein>
<evidence type="ECO:0000313" key="1">
    <source>
        <dbReference type="EMBL" id="KAI8002549.1"/>
    </source>
</evidence>
<accession>A0ACC0GNJ1</accession>
<dbReference type="Proteomes" id="UP001060215">
    <property type="component" value="Chromosome 9"/>
</dbReference>
<organism evidence="1 2">
    <name type="scientific">Camellia lanceoleosa</name>
    <dbReference type="NCBI Taxonomy" id="1840588"/>
    <lineage>
        <taxon>Eukaryota</taxon>
        <taxon>Viridiplantae</taxon>
        <taxon>Streptophyta</taxon>
        <taxon>Embryophyta</taxon>
        <taxon>Tracheophyta</taxon>
        <taxon>Spermatophyta</taxon>
        <taxon>Magnoliopsida</taxon>
        <taxon>eudicotyledons</taxon>
        <taxon>Gunneridae</taxon>
        <taxon>Pentapetalae</taxon>
        <taxon>asterids</taxon>
        <taxon>Ericales</taxon>
        <taxon>Theaceae</taxon>
        <taxon>Camellia</taxon>
    </lineage>
</organism>
<dbReference type="EMBL" id="CM045766">
    <property type="protein sequence ID" value="KAI8002549.1"/>
    <property type="molecule type" value="Genomic_DNA"/>
</dbReference>
<sequence length="171" mass="18914">MLKNRTGSAMAGALGGFNAHASNVVSAVYIAAGQDLVLGQIVLESIVAATKNYQPIVEIVLERFLGVRGLQNLGEHFTAANDHVALVNAYGAYARKLKLENSRQLRMFDDLAQNFSELVLKASYRVALFESDEPVDEDVLRQFEKEVKDKVKIARLMIAESKEPYDSQLKV</sequence>
<proteinExistence type="predicted"/>
<keyword evidence="2" id="KW-1185">Reference proteome</keyword>
<comment type="caution">
    <text evidence="1">The sequence shown here is derived from an EMBL/GenBank/DDBJ whole genome shotgun (WGS) entry which is preliminary data.</text>
</comment>